<keyword evidence="5" id="KW-0812">Transmembrane</keyword>
<keyword evidence="3 4" id="KW-0904">Protein phosphatase</keyword>
<evidence type="ECO:0000313" key="7">
    <source>
        <dbReference type="EMBL" id="CAD7248951.1"/>
    </source>
</evidence>
<dbReference type="PROSITE" id="PS51746">
    <property type="entry name" value="PPM_2"/>
    <property type="match status" value="1"/>
</dbReference>
<dbReference type="EMBL" id="LR901592">
    <property type="protein sequence ID" value="CAD7248951.1"/>
    <property type="molecule type" value="Genomic_DNA"/>
</dbReference>
<evidence type="ECO:0000256" key="1">
    <source>
        <dbReference type="ARBA" id="ARBA00022723"/>
    </source>
</evidence>
<evidence type="ECO:0000256" key="3">
    <source>
        <dbReference type="ARBA" id="ARBA00022912"/>
    </source>
</evidence>
<dbReference type="SUPFAM" id="SSF81606">
    <property type="entry name" value="PP2C-like"/>
    <property type="match status" value="1"/>
</dbReference>
<keyword evidence="2 4" id="KW-0378">Hydrolase</keyword>
<proteinExistence type="inferred from homology"/>
<gene>
    <name evidence="7" type="ORF">DSTB1V02_LOCUS8754</name>
</gene>
<dbReference type="EMBL" id="CAJPEV010002075">
    <property type="protein sequence ID" value="CAG0895549.1"/>
    <property type="molecule type" value="Genomic_DNA"/>
</dbReference>
<evidence type="ECO:0000256" key="4">
    <source>
        <dbReference type="RuleBase" id="RU003465"/>
    </source>
</evidence>
<reference evidence="7" key="1">
    <citation type="submission" date="2020-11" db="EMBL/GenBank/DDBJ databases">
        <authorList>
            <person name="Tran Van P."/>
        </authorList>
    </citation>
    <scope>NUCLEOTIDE SEQUENCE</scope>
</reference>
<name>A0A7R8XJP0_9CRUS</name>
<dbReference type="InterPro" id="IPR001932">
    <property type="entry name" value="PPM-type_phosphatase-like_dom"/>
</dbReference>
<feature type="domain" description="PPM-type phosphatase" evidence="6">
    <location>
        <begin position="130"/>
        <end position="389"/>
    </location>
</feature>
<accession>A0A7R8XJP0</accession>
<comment type="similarity">
    <text evidence="4">Belongs to the PP2C family.</text>
</comment>
<dbReference type="PANTHER" id="PTHR47992">
    <property type="entry name" value="PROTEIN PHOSPHATASE"/>
    <property type="match status" value="1"/>
</dbReference>
<keyword evidence="1" id="KW-0479">Metal-binding</keyword>
<dbReference type="CDD" id="cd00143">
    <property type="entry name" value="PP2Cc"/>
    <property type="match status" value="1"/>
</dbReference>
<dbReference type="PROSITE" id="PS01032">
    <property type="entry name" value="PPM_1"/>
    <property type="match status" value="1"/>
</dbReference>
<feature type="transmembrane region" description="Helical" evidence="5">
    <location>
        <begin position="51"/>
        <end position="71"/>
    </location>
</feature>
<dbReference type="Pfam" id="PF00481">
    <property type="entry name" value="PP2C"/>
    <property type="match status" value="1"/>
</dbReference>
<evidence type="ECO:0000256" key="5">
    <source>
        <dbReference type="SAM" id="Phobius"/>
    </source>
</evidence>
<keyword evidence="5" id="KW-0472">Membrane</keyword>
<evidence type="ECO:0000256" key="2">
    <source>
        <dbReference type="ARBA" id="ARBA00022801"/>
    </source>
</evidence>
<keyword evidence="8" id="KW-1185">Reference proteome</keyword>
<dbReference type="InterPro" id="IPR000222">
    <property type="entry name" value="PP2C_BS"/>
</dbReference>
<protein>
    <recommendedName>
        <fullName evidence="6">PPM-type phosphatase domain-containing protein</fullName>
    </recommendedName>
</protein>
<dbReference type="Proteomes" id="UP000677054">
    <property type="component" value="Unassembled WGS sequence"/>
</dbReference>
<dbReference type="GO" id="GO:0004722">
    <property type="term" value="F:protein serine/threonine phosphatase activity"/>
    <property type="evidence" value="ECO:0007669"/>
    <property type="project" value="InterPro"/>
</dbReference>
<sequence>MEDEFEDKIVAEIFIAHMRIFSKFFGDFGVRFPLVSYFLHYLRLLACKQEVILVSVALLFVVILLHITDLWTSPILRRFNFSAAVNFGVFLSPPSLKTAQQFFKGVNNHVGEPAVFSNVGHENVEYRDGNVEVTARKGRRLTMEDRFTVVNNIPGTAFSLYAVFDGHGGNFAVDLVHSTLVKRLQARLSDVNEGGQKSEVLSSVSKLLKQEILDVDSDVIKRGKAVSSFSGSTALVAVSWKGRHLVVANVGDSRGVMCDSKGSAVPLSYDHKPHQEKEKRRIEEVGGFISFNGVWRVQGVLATSRALGDFPLKTKGVVIAEPDILTFDLKDWEPPLFILASDGLWDTVTSDEACRIASKANPGSRSQILAEHAFDKGSTDNICVLLVNFPSSFWENTKE</sequence>
<dbReference type="InterPro" id="IPR036457">
    <property type="entry name" value="PPM-type-like_dom_sf"/>
</dbReference>
<dbReference type="GO" id="GO:0046872">
    <property type="term" value="F:metal ion binding"/>
    <property type="evidence" value="ECO:0007669"/>
    <property type="project" value="UniProtKB-KW"/>
</dbReference>
<dbReference type="AlphaFoldDB" id="A0A7R8XJP0"/>
<organism evidence="7">
    <name type="scientific">Darwinula stevensoni</name>
    <dbReference type="NCBI Taxonomy" id="69355"/>
    <lineage>
        <taxon>Eukaryota</taxon>
        <taxon>Metazoa</taxon>
        <taxon>Ecdysozoa</taxon>
        <taxon>Arthropoda</taxon>
        <taxon>Crustacea</taxon>
        <taxon>Oligostraca</taxon>
        <taxon>Ostracoda</taxon>
        <taxon>Podocopa</taxon>
        <taxon>Podocopida</taxon>
        <taxon>Darwinulocopina</taxon>
        <taxon>Darwinuloidea</taxon>
        <taxon>Darwinulidae</taxon>
        <taxon>Darwinula</taxon>
    </lineage>
</organism>
<dbReference type="SMART" id="SM00332">
    <property type="entry name" value="PP2Cc"/>
    <property type="match status" value="1"/>
</dbReference>
<evidence type="ECO:0000259" key="6">
    <source>
        <dbReference type="PROSITE" id="PS51746"/>
    </source>
</evidence>
<dbReference type="Gene3D" id="3.60.40.10">
    <property type="entry name" value="PPM-type phosphatase domain"/>
    <property type="match status" value="1"/>
</dbReference>
<evidence type="ECO:0000313" key="8">
    <source>
        <dbReference type="Proteomes" id="UP000677054"/>
    </source>
</evidence>
<dbReference type="OrthoDB" id="343114at2759"/>
<dbReference type="InterPro" id="IPR015655">
    <property type="entry name" value="PP2C"/>
</dbReference>
<keyword evidence="5" id="KW-1133">Transmembrane helix</keyword>